<dbReference type="Proteomes" id="UP000188354">
    <property type="component" value="Chromosome LG18"/>
</dbReference>
<evidence type="ECO:0000313" key="2">
    <source>
        <dbReference type="Proteomes" id="UP000188354"/>
    </source>
</evidence>
<dbReference type="EMBL" id="CM007378">
    <property type="protein sequence ID" value="OIV93206.1"/>
    <property type="molecule type" value="Genomic_DNA"/>
</dbReference>
<organism evidence="1 2">
    <name type="scientific">Lupinus angustifolius</name>
    <name type="common">Narrow-leaved blue lupine</name>
    <dbReference type="NCBI Taxonomy" id="3871"/>
    <lineage>
        <taxon>Eukaryota</taxon>
        <taxon>Viridiplantae</taxon>
        <taxon>Streptophyta</taxon>
        <taxon>Embryophyta</taxon>
        <taxon>Tracheophyta</taxon>
        <taxon>Spermatophyta</taxon>
        <taxon>Magnoliopsida</taxon>
        <taxon>eudicotyledons</taxon>
        <taxon>Gunneridae</taxon>
        <taxon>Pentapetalae</taxon>
        <taxon>rosids</taxon>
        <taxon>fabids</taxon>
        <taxon>Fabales</taxon>
        <taxon>Fabaceae</taxon>
        <taxon>Papilionoideae</taxon>
        <taxon>50 kb inversion clade</taxon>
        <taxon>genistoids sensu lato</taxon>
        <taxon>core genistoids</taxon>
        <taxon>Genisteae</taxon>
        <taxon>Lupinus</taxon>
    </lineage>
</organism>
<gene>
    <name evidence="1" type="ORF">TanjilG_24421</name>
</gene>
<dbReference type="AlphaFoldDB" id="A0A1J7FYU5"/>
<evidence type="ECO:0000313" key="1">
    <source>
        <dbReference type="EMBL" id="OIV93206.1"/>
    </source>
</evidence>
<name>A0A1J7FYU5_LUPAN</name>
<reference evidence="1 2" key="1">
    <citation type="journal article" date="2017" name="Plant Biotechnol. J.">
        <title>A comprehensive draft genome sequence for lupin (Lupinus angustifolius), an emerging health food: insights into plant-microbe interactions and legume evolution.</title>
        <authorList>
            <person name="Hane J.K."/>
            <person name="Ming Y."/>
            <person name="Kamphuis L.G."/>
            <person name="Nelson M.N."/>
            <person name="Garg G."/>
            <person name="Atkins C.A."/>
            <person name="Bayer P.E."/>
            <person name="Bravo A."/>
            <person name="Bringans S."/>
            <person name="Cannon S."/>
            <person name="Edwards D."/>
            <person name="Foley R."/>
            <person name="Gao L.L."/>
            <person name="Harrison M.J."/>
            <person name="Huang W."/>
            <person name="Hurgobin B."/>
            <person name="Li S."/>
            <person name="Liu C.W."/>
            <person name="McGrath A."/>
            <person name="Morahan G."/>
            <person name="Murray J."/>
            <person name="Weller J."/>
            <person name="Jian J."/>
            <person name="Singh K.B."/>
        </authorList>
    </citation>
    <scope>NUCLEOTIDE SEQUENCE [LARGE SCALE GENOMIC DNA]</scope>
    <source>
        <strain evidence="2">cv. Tanjil</strain>
        <tissue evidence="1">Whole plant</tissue>
    </source>
</reference>
<sequence length="130" mass="14653">MVPPLRIEELLSTTLPQEQHGEIRHKSVLGSILQKNNKIPIGSMAETHTMATHNHIPSNKGVGAKICTFYGRENHTIEICYFKHGSHLPSNLGKGKLNPPSTLVFVKNIPHQHQVPQSEIKRRKLMRKLS</sequence>
<accession>A0A1J7FYU5</accession>
<dbReference type="Gramene" id="OIV93206">
    <property type="protein sequence ID" value="OIV93206"/>
    <property type="gene ID" value="TanjilG_24421"/>
</dbReference>
<proteinExistence type="predicted"/>
<keyword evidence="2" id="KW-1185">Reference proteome</keyword>
<protein>
    <submittedName>
        <fullName evidence="1">Uncharacterized protein</fullName>
    </submittedName>
</protein>